<dbReference type="EMBL" id="NHSJ01000133">
    <property type="protein sequence ID" value="PPQ26647.1"/>
    <property type="molecule type" value="Genomic_DNA"/>
</dbReference>
<dbReference type="InterPro" id="IPR001387">
    <property type="entry name" value="Cro/C1-type_HTH"/>
</dbReference>
<keyword evidence="3" id="KW-1185">Reference proteome</keyword>
<protein>
    <recommendedName>
        <fullName evidence="1">HTH cro/C1-type domain-containing protein</fullName>
    </recommendedName>
</protein>
<comment type="caution">
    <text evidence="2">The sequence shown here is derived from an EMBL/GenBank/DDBJ whole genome shotgun (WGS) entry which is preliminary data.</text>
</comment>
<evidence type="ECO:0000313" key="2">
    <source>
        <dbReference type="EMBL" id="PPQ26647.1"/>
    </source>
</evidence>
<dbReference type="AlphaFoldDB" id="A0A2S6MWA6"/>
<proteinExistence type="predicted"/>
<evidence type="ECO:0000259" key="1">
    <source>
        <dbReference type="Pfam" id="PF13443"/>
    </source>
</evidence>
<accession>A0A2S6MWA6</accession>
<reference evidence="2 3" key="1">
    <citation type="journal article" date="2018" name="Arch. Microbiol.">
        <title>New insights into the metabolic potential of the phototrophic purple bacterium Rhodopila globiformis DSM 161(T) from its draft genome sequence and evidence for a vanadium-dependent nitrogenase.</title>
        <authorList>
            <person name="Imhoff J.F."/>
            <person name="Rahn T."/>
            <person name="Kunzel S."/>
            <person name="Neulinger S.C."/>
        </authorList>
    </citation>
    <scope>NUCLEOTIDE SEQUENCE [LARGE SCALE GENOMIC DNA]</scope>
    <source>
        <strain evidence="2 3">DSM 16996</strain>
    </source>
</reference>
<organism evidence="2 3">
    <name type="scientific">Rhodoblastus sphagnicola</name>
    <dbReference type="NCBI Taxonomy" id="333368"/>
    <lineage>
        <taxon>Bacteria</taxon>
        <taxon>Pseudomonadati</taxon>
        <taxon>Pseudomonadota</taxon>
        <taxon>Alphaproteobacteria</taxon>
        <taxon>Hyphomicrobiales</taxon>
        <taxon>Rhodoblastaceae</taxon>
        <taxon>Rhodoblastus</taxon>
    </lineage>
</organism>
<gene>
    <name evidence="2" type="ORF">CCR94_22035</name>
</gene>
<dbReference type="Proteomes" id="UP000239089">
    <property type="component" value="Unassembled WGS sequence"/>
</dbReference>
<evidence type="ECO:0000313" key="3">
    <source>
        <dbReference type="Proteomes" id="UP000239089"/>
    </source>
</evidence>
<feature type="domain" description="HTH cro/C1-type" evidence="1">
    <location>
        <begin position="7"/>
        <end position="44"/>
    </location>
</feature>
<dbReference type="Pfam" id="PF13443">
    <property type="entry name" value="HTH_26"/>
    <property type="match status" value="1"/>
</dbReference>
<sequence length="64" mass="7137">MEITMTMQQEKLAYRVNDFCKAIGLSRSTFYKLLSEGKVKTVSIGGRRLVPVCEAERLLNGGAK</sequence>
<name>A0A2S6MWA6_9HYPH</name>